<dbReference type="EMBL" id="JBDODL010001314">
    <property type="protein sequence ID" value="MES1921401.1"/>
    <property type="molecule type" value="Genomic_DNA"/>
</dbReference>
<feature type="compositionally biased region" description="Basic and acidic residues" evidence="1">
    <location>
        <begin position="76"/>
        <end position="86"/>
    </location>
</feature>
<name>A0ABV2APM1_9EUKA</name>
<feature type="compositionally biased region" description="Basic residues" evidence="1">
    <location>
        <begin position="87"/>
        <end position="96"/>
    </location>
</feature>
<protein>
    <submittedName>
        <fullName evidence="2">Uncharacterized protein</fullName>
    </submittedName>
</protein>
<sequence length="96" mass="11369">MKITKEEKSAKYRKQTETGMEQTSAIQTTTTRSTATRPTESSKKTFNLTNDNKRRRRKTRKRRNVHGTKSKKSVSKRPEKGVWERIKKAKVFRKRN</sequence>
<proteinExistence type="predicted"/>
<feature type="compositionally biased region" description="Basic residues" evidence="1">
    <location>
        <begin position="53"/>
        <end position="75"/>
    </location>
</feature>
<keyword evidence="3" id="KW-1185">Reference proteome</keyword>
<feature type="compositionally biased region" description="Basic and acidic residues" evidence="1">
    <location>
        <begin position="1"/>
        <end position="16"/>
    </location>
</feature>
<evidence type="ECO:0000313" key="3">
    <source>
        <dbReference type="Proteomes" id="UP001439008"/>
    </source>
</evidence>
<feature type="region of interest" description="Disordered" evidence="1">
    <location>
        <begin position="1"/>
        <end position="96"/>
    </location>
</feature>
<organism evidence="2 3">
    <name type="scientific">Bonamia ostreae</name>
    <dbReference type="NCBI Taxonomy" id="126728"/>
    <lineage>
        <taxon>Eukaryota</taxon>
        <taxon>Sar</taxon>
        <taxon>Rhizaria</taxon>
        <taxon>Endomyxa</taxon>
        <taxon>Ascetosporea</taxon>
        <taxon>Haplosporida</taxon>
        <taxon>Bonamia</taxon>
    </lineage>
</organism>
<dbReference type="Proteomes" id="UP001439008">
    <property type="component" value="Unassembled WGS sequence"/>
</dbReference>
<reference evidence="2 3" key="1">
    <citation type="journal article" date="2024" name="BMC Biol.">
        <title>Comparative genomics of Ascetosporea gives new insight into the evolutionary basis for animal parasitism in Rhizaria.</title>
        <authorList>
            <person name="Hiltunen Thoren M."/>
            <person name="Onut-Brannstrom I."/>
            <person name="Alfjorden A."/>
            <person name="Peckova H."/>
            <person name="Swords F."/>
            <person name="Hooper C."/>
            <person name="Holzer A.S."/>
            <person name="Bass D."/>
            <person name="Burki F."/>
        </authorList>
    </citation>
    <scope>NUCLEOTIDE SEQUENCE [LARGE SCALE GENOMIC DNA]</scope>
    <source>
        <strain evidence="2">20-A016</strain>
    </source>
</reference>
<gene>
    <name evidence="2" type="ORF">MHBO_002932</name>
</gene>
<accession>A0ABV2APM1</accession>
<feature type="compositionally biased region" description="Low complexity" evidence="1">
    <location>
        <begin position="21"/>
        <end position="39"/>
    </location>
</feature>
<evidence type="ECO:0000256" key="1">
    <source>
        <dbReference type="SAM" id="MobiDB-lite"/>
    </source>
</evidence>
<evidence type="ECO:0000313" key="2">
    <source>
        <dbReference type="EMBL" id="MES1921401.1"/>
    </source>
</evidence>
<comment type="caution">
    <text evidence="2">The sequence shown here is derived from an EMBL/GenBank/DDBJ whole genome shotgun (WGS) entry which is preliminary data.</text>
</comment>